<dbReference type="KEGG" id="lgi:LOTGIDRAFT_167565"/>
<feature type="compositionally biased region" description="Basic and acidic residues" evidence="1">
    <location>
        <begin position="72"/>
        <end position="87"/>
    </location>
</feature>
<evidence type="ECO:0000256" key="1">
    <source>
        <dbReference type="SAM" id="MobiDB-lite"/>
    </source>
</evidence>
<dbReference type="RefSeq" id="XP_009063306.1">
    <property type="nucleotide sequence ID" value="XM_009065058.1"/>
</dbReference>
<dbReference type="EMBL" id="KB203188">
    <property type="protein sequence ID" value="ESO86061.1"/>
    <property type="molecule type" value="Genomic_DNA"/>
</dbReference>
<feature type="region of interest" description="Disordered" evidence="1">
    <location>
        <begin position="1"/>
        <end position="33"/>
    </location>
</feature>
<dbReference type="Proteomes" id="UP000030746">
    <property type="component" value="Unassembled WGS sequence"/>
</dbReference>
<dbReference type="GeneID" id="20240650"/>
<keyword evidence="3" id="KW-1185">Reference proteome</keyword>
<feature type="non-terminal residue" evidence="2">
    <location>
        <position position="154"/>
    </location>
</feature>
<name>V3ZYJ9_LOTGI</name>
<proteinExistence type="predicted"/>
<feature type="compositionally biased region" description="Polar residues" evidence="1">
    <location>
        <begin position="92"/>
        <end position="107"/>
    </location>
</feature>
<evidence type="ECO:0000313" key="2">
    <source>
        <dbReference type="EMBL" id="ESO86061.1"/>
    </source>
</evidence>
<feature type="region of interest" description="Disordered" evidence="1">
    <location>
        <begin position="63"/>
        <end position="107"/>
    </location>
</feature>
<gene>
    <name evidence="2" type="ORF">LOTGIDRAFT_167565</name>
</gene>
<sequence length="154" mass="17201">MLSSTNASAVYHEYQHSGRDANTAAESYGPTSEASCEDAAYSQYRLKNFYCEYGAENTAQTQGYGQISPEVPPRHEASEVPEEHDGYHPNGASENVTSQYAPLQNVQGDAYRQDGYEYNARKSDYAANHYQKSYPEYQAPVEHLPYYPAPQPAP</sequence>
<dbReference type="AlphaFoldDB" id="V3ZYJ9"/>
<reference evidence="2 3" key="1">
    <citation type="journal article" date="2013" name="Nature">
        <title>Insights into bilaterian evolution from three spiralian genomes.</title>
        <authorList>
            <person name="Simakov O."/>
            <person name="Marletaz F."/>
            <person name="Cho S.J."/>
            <person name="Edsinger-Gonzales E."/>
            <person name="Havlak P."/>
            <person name="Hellsten U."/>
            <person name="Kuo D.H."/>
            <person name="Larsson T."/>
            <person name="Lv J."/>
            <person name="Arendt D."/>
            <person name="Savage R."/>
            <person name="Osoegawa K."/>
            <person name="de Jong P."/>
            <person name="Grimwood J."/>
            <person name="Chapman J.A."/>
            <person name="Shapiro H."/>
            <person name="Aerts A."/>
            <person name="Otillar R.P."/>
            <person name="Terry A.Y."/>
            <person name="Boore J.L."/>
            <person name="Grigoriev I.V."/>
            <person name="Lindberg D.R."/>
            <person name="Seaver E.C."/>
            <person name="Weisblat D.A."/>
            <person name="Putnam N.H."/>
            <person name="Rokhsar D.S."/>
        </authorList>
    </citation>
    <scope>NUCLEOTIDE SEQUENCE [LARGE SCALE GENOMIC DNA]</scope>
</reference>
<evidence type="ECO:0000313" key="3">
    <source>
        <dbReference type="Proteomes" id="UP000030746"/>
    </source>
</evidence>
<accession>V3ZYJ9</accession>
<protein>
    <submittedName>
        <fullName evidence="2">Uncharacterized protein</fullName>
    </submittedName>
</protein>
<dbReference type="HOGENOM" id="CLU_1708732_0_0_1"/>
<dbReference type="CTD" id="20240650"/>
<organism evidence="2 3">
    <name type="scientific">Lottia gigantea</name>
    <name type="common">Giant owl limpet</name>
    <dbReference type="NCBI Taxonomy" id="225164"/>
    <lineage>
        <taxon>Eukaryota</taxon>
        <taxon>Metazoa</taxon>
        <taxon>Spiralia</taxon>
        <taxon>Lophotrochozoa</taxon>
        <taxon>Mollusca</taxon>
        <taxon>Gastropoda</taxon>
        <taxon>Patellogastropoda</taxon>
        <taxon>Lottioidea</taxon>
        <taxon>Lottiidae</taxon>
        <taxon>Lottia</taxon>
    </lineage>
</organism>